<evidence type="ECO:0000313" key="9">
    <source>
        <dbReference type="EMBL" id="AOS44491.1"/>
    </source>
</evidence>
<dbReference type="GO" id="GO:0016139">
    <property type="term" value="P:glycoside catabolic process"/>
    <property type="evidence" value="ECO:0007669"/>
    <property type="project" value="TreeGrafter"/>
</dbReference>
<dbReference type="PRINTS" id="PR00741">
    <property type="entry name" value="GLHYDRLASE29"/>
</dbReference>
<dbReference type="CDD" id="cd08994">
    <property type="entry name" value="GH43_62_32_68_117_130-like"/>
    <property type="match status" value="1"/>
</dbReference>
<dbReference type="Pfam" id="PF01120">
    <property type="entry name" value="Alpha_L_fucos"/>
    <property type="match status" value="1"/>
</dbReference>
<dbReference type="GO" id="GO:0006004">
    <property type="term" value="P:fucose metabolic process"/>
    <property type="evidence" value="ECO:0007669"/>
    <property type="project" value="InterPro"/>
</dbReference>
<dbReference type="SMART" id="SM00812">
    <property type="entry name" value="Alpha_L_fucos"/>
    <property type="match status" value="1"/>
</dbReference>
<proteinExistence type="inferred from homology"/>
<dbReference type="GO" id="GO:0005764">
    <property type="term" value="C:lysosome"/>
    <property type="evidence" value="ECO:0007669"/>
    <property type="project" value="TreeGrafter"/>
</dbReference>
<keyword evidence="4 7" id="KW-0732">Signal</keyword>
<protein>
    <recommendedName>
        <fullName evidence="3">alpha-L-fucosidase</fullName>
        <ecNumber evidence="3">3.2.1.51</ecNumber>
    </recommendedName>
</protein>
<comment type="similarity">
    <text evidence="2">Belongs to the glycosyl hydrolase 29 family.</text>
</comment>
<dbReference type="EC" id="3.2.1.51" evidence="3"/>
<dbReference type="STRING" id="1838286.Verru16b_01553"/>
<dbReference type="PANTHER" id="PTHR10030:SF37">
    <property type="entry name" value="ALPHA-L-FUCOSIDASE-RELATED"/>
    <property type="match status" value="1"/>
</dbReference>
<dbReference type="InterPro" id="IPR000933">
    <property type="entry name" value="Glyco_hydro_29"/>
</dbReference>
<evidence type="ECO:0000256" key="3">
    <source>
        <dbReference type="ARBA" id="ARBA00012662"/>
    </source>
</evidence>
<dbReference type="PANTHER" id="PTHR10030">
    <property type="entry name" value="ALPHA-L-FUCOSIDASE"/>
    <property type="match status" value="1"/>
</dbReference>
<dbReference type="InterPro" id="IPR057739">
    <property type="entry name" value="Glyco_hydro_29_N"/>
</dbReference>
<dbReference type="InterPro" id="IPR023296">
    <property type="entry name" value="Glyco_hydro_beta-prop_sf"/>
</dbReference>
<keyword evidence="6" id="KW-0326">Glycosidase</keyword>
<feature type="signal peptide" evidence="7">
    <location>
        <begin position="1"/>
        <end position="19"/>
    </location>
</feature>
<dbReference type="InterPro" id="IPR017853">
    <property type="entry name" value="GH"/>
</dbReference>
<dbReference type="OrthoDB" id="107551at2"/>
<evidence type="ECO:0000256" key="7">
    <source>
        <dbReference type="SAM" id="SignalP"/>
    </source>
</evidence>
<feature type="chain" id="PRO_5009105193" description="alpha-L-fucosidase" evidence="7">
    <location>
        <begin position="20"/>
        <end position="779"/>
    </location>
</feature>
<evidence type="ECO:0000313" key="10">
    <source>
        <dbReference type="Proteomes" id="UP000095228"/>
    </source>
</evidence>
<dbReference type="KEGG" id="obg:Verru16b_01553"/>
<name>A0A1D8AUC0_9BACT</name>
<dbReference type="InterPro" id="IPR016286">
    <property type="entry name" value="FUC_metazoa-typ"/>
</dbReference>
<dbReference type="SUPFAM" id="SSF51445">
    <property type="entry name" value="(Trans)glycosidases"/>
    <property type="match status" value="1"/>
</dbReference>
<reference evidence="9 10" key="1">
    <citation type="submission" date="2016-06" db="EMBL/GenBank/DDBJ databases">
        <title>Three novel species with peptidoglycan cell walls form the new genus Lacunisphaera gen. nov. in the family Opitutaceae of the verrucomicrobial subdivision 4.</title>
        <authorList>
            <person name="Rast P."/>
            <person name="Gloeckner I."/>
            <person name="Jogler M."/>
            <person name="Boedeker C."/>
            <person name="Jeske O."/>
            <person name="Wiegand S."/>
            <person name="Reinhardt R."/>
            <person name="Schumann P."/>
            <person name="Rohde M."/>
            <person name="Spring S."/>
            <person name="Gloeckner F.O."/>
            <person name="Jogler C."/>
        </authorList>
    </citation>
    <scope>NUCLEOTIDE SEQUENCE [LARGE SCALE GENOMIC DNA]</scope>
    <source>
        <strain evidence="9 10">IG16b</strain>
    </source>
</reference>
<dbReference type="AlphaFoldDB" id="A0A1D8AUC0"/>
<dbReference type="EMBL" id="CP016094">
    <property type="protein sequence ID" value="AOS44491.1"/>
    <property type="molecule type" value="Genomic_DNA"/>
</dbReference>
<dbReference type="InterPro" id="IPR013780">
    <property type="entry name" value="Glyco_hydro_b"/>
</dbReference>
<dbReference type="GO" id="GO:0004560">
    <property type="term" value="F:alpha-L-fucosidase activity"/>
    <property type="evidence" value="ECO:0007669"/>
    <property type="project" value="InterPro"/>
</dbReference>
<dbReference type="Gene3D" id="2.115.10.20">
    <property type="entry name" value="Glycosyl hydrolase domain, family 43"/>
    <property type="match status" value="1"/>
</dbReference>
<accession>A0A1D8AUC0</accession>
<evidence type="ECO:0000256" key="4">
    <source>
        <dbReference type="ARBA" id="ARBA00022729"/>
    </source>
</evidence>
<gene>
    <name evidence="9" type="ORF">Verru16b_01553</name>
</gene>
<evidence type="ECO:0000256" key="6">
    <source>
        <dbReference type="ARBA" id="ARBA00023295"/>
    </source>
</evidence>
<keyword evidence="10" id="KW-1185">Reference proteome</keyword>
<dbReference type="Proteomes" id="UP000095228">
    <property type="component" value="Chromosome"/>
</dbReference>
<evidence type="ECO:0000256" key="5">
    <source>
        <dbReference type="ARBA" id="ARBA00022801"/>
    </source>
</evidence>
<evidence type="ECO:0000256" key="2">
    <source>
        <dbReference type="ARBA" id="ARBA00007951"/>
    </source>
</evidence>
<dbReference type="Gene3D" id="3.20.20.80">
    <property type="entry name" value="Glycosidases"/>
    <property type="match status" value="1"/>
</dbReference>
<organism evidence="9 10">
    <name type="scientific">Lacunisphaera limnophila</name>
    <dbReference type="NCBI Taxonomy" id="1838286"/>
    <lineage>
        <taxon>Bacteria</taxon>
        <taxon>Pseudomonadati</taxon>
        <taxon>Verrucomicrobiota</taxon>
        <taxon>Opitutia</taxon>
        <taxon>Opitutales</taxon>
        <taxon>Opitutaceae</taxon>
        <taxon>Lacunisphaera</taxon>
    </lineage>
</organism>
<sequence>MKSSTLLLGFLALTAILPAAPRRPEAVAPVRRPVAFRDRVLPAPLDGGFRQPDYWVWCGTVVKGDDGKFHHYASRWSRGLPFGPHWLTNSEVVHSVADRAEGPYVFSDLALPPRGEEFWDGRMTHNPVVRKIGAKYYLYYTGTTYAGPTPEPGKPVTETSALKLDAHDGERVGLATADSPYGPWQRRDQPILEVRPNSWEQYLISNASPLVLPDASVLLYYKGVEKLRHHAIGVARAATVDGPYERLSEKPFEVGVGAEDPTMWFENGRYHALMLDHDYKYSNKEIYHATSPDGLKWSVDPNPVALSKDYLWADGSRRKMNSTERPQILVQDGVATHLFFATGETIDGKRQTWNQVVPLRPESAVPDRVAWWREARFGLFIHWGLYAIPGGVWRDQPIRHEQYANPYCEQIMWLARIPRAEYAQLATRFNPVQWDAKAVVAAAQAAGMKYIVITAKHHDGFAMYHSQASPYNIVNATPFGRDPLRELAEATRAAGLQLGFYYSLGRDWDTPQTAGASKSNTWDFPDAKPDPKAYQRYLDEKVKPQVTELLTQYGPVGILWFDTPEQTTVRQSAELELLVRRLSPATVVNTRVGNEVGDYEEMGDNEIPAKATGRDFEVPATMAESWGYSTLDTPPFWRSSTQLIRHLVDIASKGGNYLLNIGPDAAGAIPAPAAARLADLAAWMQANAEAIHGTSASTAHRPDWGRFTQRGDTLYAHVFEWPAAELVLSVDTSLIARIELLASGGPVTLTHTPAQGAAVLVPRPAALDPHATVLRITLR</sequence>
<dbReference type="SUPFAM" id="SSF75005">
    <property type="entry name" value="Arabinanase/levansucrase/invertase"/>
    <property type="match status" value="1"/>
</dbReference>
<comment type="function">
    <text evidence="1">Alpha-L-fucosidase is responsible for hydrolyzing the alpha-1,6-linked fucose joined to the reducing-end N-acetylglucosamine of the carbohydrate moieties of glycoproteins.</text>
</comment>
<keyword evidence="5" id="KW-0378">Hydrolase</keyword>
<feature type="domain" description="Glycoside hydrolase family 29 N-terminal" evidence="8">
    <location>
        <begin position="370"/>
        <end position="689"/>
    </location>
</feature>
<evidence type="ECO:0000259" key="8">
    <source>
        <dbReference type="Pfam" id="PF01120"/>
    </source>
</evidence>
<evidence type="ECO:0000256" key="1">
    <source>
        <dbReference type="ARBA" id="ARBA00004071"/>
    </source>
</evidence>
<dbReference type="RefSeq" id="WP_069961733.1">
    <property type="nucleotide sequence ID" value="NZ_CP016094.1"/>
</dbReference>
<dbReference type="PATRIC" id="fig|1838286.3.peg.1570"/>
<dbReference type="Gene3D" id="2.60.40.1180">
    <property type="entry name" value="Golgi alpha-mannosidase II"/>
    <property type="match status" value="1"/>
</dbReference>